<feature type="compositionally biased region" description="Basic and acidic residues" evidence="1">
    <location>
        <begin position="24"/>
        <end position="35"/>
    </location>
</feature>
<evidence type="ECO:0000313" key="4">
    <source>
        <dbReference type="Proteomes" id="UP001054889"/>
    </source>
</evidence>
<feature type="region of interest" description="Disordered" evidence="1">
    <location>
        <begin position="1"/>
        <end position="35"/>
    </location>
</feature>
<dbReference type="EMBL" id="BQKI01000009">
    <property type="protein sequence ID" value="GJN02709.1"/>
    <property type="molecule type" value="Genomic_DNA"/>
</dbReference>
<sequence length="216" mass="25158">MVGGDATKNLEHETSKTDQISECEATKMDAKTEERKRRLEEYQQWRKRREKELEEEIAARDPEELTDYHAFHARSFEQRWKKMYDNWIFGSFHDKKATIRVDLTDGLWPDDFRGHFVARTASINEEVLLLDSGDDKLPVAGNEIQLSRRVVSVESDGTLRVSVEASQGDNCLKDEKVFRPQEMDTHSETFDIGECKMKVTVAWSLFGNHPRVLLRH</sequence>
<reference evidence="3" key="2">
    <citation type="submission" date="2021-12" db="EMBL/GenBank/DDBJ databases">
        <title>Resequencing data analysis of finger millet.</title>
        <authorList>
            <person name="Hatakeyama M."/>
            <person name="Aluri S."/>
            <person name="Balachadran M.T."/>
            <person name="Sivarajan S.R."/>
            <person name="Poveda L."/>
            <person name="Shimizu-Inatsugi R."/>
            <person name="Schlapbach R."/>
            <person name="Sreeman S.M."/>
            <person name="Shimizu K.K."/>
        </authorList>
    </citation>
    <scope>NUCLEOTIDE SEQUENCE</scope>
</reference>
<keyword evidence="4" id="KW-1185">Reference proteome</keyword>
<feature type="domain" description="DUF6598" evidence="2">
    <location>
        <begin position="96"/>
        <end position="201"/>
    </location>
</feature>
<evidence type="ECO:0000259" key="2">
    <source>
        <dbReference type="Pfam" id="PF20241"/>
    </source>
</evidence>
<accession>A0AAV5CWG9</accession>
<proteinExistence type="predicted"/>
<dbReference type="Proteomes" id="UP001054889">
    <property type="component" value="Unassembled WGS sequence"/>
</dbReference>
<gene>
    <name evidence="3" type="primary">ga20087</name>
    <name evidence="3" type="ORF">PR202_ga20087</name>
</gene>
<dbReference type="InterPro" id="IPR046533">
    <property type="entry name" value="DUF6598"/>
</dbReference>
<dbReference type="AlphaFoldDB" id="A0AAV5CWG9"/>
<dbReference type="Pfam" id="PF20241">
    <property type="entry name" value="DUF6598"/>
    <property type="match status" value="1"/>
</dbReference>
<dbReference type="PANTHER" id="PTHR33065:SF177">
    <property type="entry name" value="OS08G0141000 PROTEIN"/>
    <property type="match status" value="1"/>
</dbReference>
<evidence type="ECO:0000256" key="1">
    <source>
        <dbReference type="SAM" id="MobiDB-lite"/>
    </source>
</evidence>
<dbReference type="PANTHER" id="PTHR33065">
    <property type="entry name" value="OS07G0486400 PROTEIN"/>
    <property type="match status" value="1"/>
</dbReference>
<reference evidence="3" key="1">
    <citation type="journal article" date="2018" name="DNA Res.">
        <title>Multiple hybrid de novo genome assembly of finger millet, an orphan allotetraploid crop.</title>
        <authorList>
            <person name="Hatakeyama M."/>
            <person name="Aluri S."/>
            <person name="Balachadran M.T."/>
            <person name="Sivarajan S.R."/>
            <person name="Patrignani A."/>
            <person name="Gruter S."/>
            <person name="Poveda L."/>
            <person name="Shimizu-Inatsugi R."/>
            <person name="Baeten J."/>
            <person name="Francoijs K.J."/>
            <person name="Nataraja K.N."/>
            <person name="Reddy Y.A.N."/>
            <person name="Phadnis S."/>
            <person name="Ravikumar R.L."/>
            <person name="Schlapbach R."/>
            <person name="Sreeman S.M."/>
            <person name="Shimizu K.K."/>
        </authorList>
    </citation>
    <scope>NUCLEOTIDE SEQUENCE</scope>
</reference>
<comment type="caution">
    <text evidence="3">The sequence shown here is derived from an EMBL/GenBank/DDBJ whole genome shotgun (WGS) entry which is preliminary data.</text>
</comment>
<protein>
    <recommendedName>
        <fullName evidence="2">DUF6598 domain-containing protein</fullName>
    </recommendedName>
</protein>
<name>A0AAV5CWG9_ELECO</name>
<evidence type="ECO:0000313" key="3">
    <source>
        <dbReference type="EMBL" id="GJN02709.1"/>
    </source>
</evidence>
<organism evidence="3 4">
    <name type="scientific">Eleusine coracana subsp. coracana</name>
    <dbReference type="NCBI Taxonomy" id="191504"/>
    <lineage>
        <taxon>Eukaryota</taxon>
        <taxon>Viridiplantae</taxon>
        <taxon>Streptophyta</taxon>
        <taxon>Embryophyta</taxon>
        <taxon>Tracheophyta</taxon>
        <taxon>Spermatophyta</taxon>
        <taxon>Magnoliopsida</taxon>
        <taxon>Liliopsida</taxon>
        <taxon>Poales</taxon>
        <taxon>Poaceae</taxon>
        <taxon>PACMAD clade</taxon>
        <taxon>Chloridoideae</taxon>
        <taxon>Cynodonteae</taxon>
        <taxon>Eleusininae</taxon>
        <taxon>Eleusine</taxon>
    </lineage>
</organism>